<dbReference type="SUPFAM" id="SSF51182">
    <property type="entry name" value="RmlC-like cupins"/>
    <property type="match status" value="1"/>
</dbReference>
<reference evidence="2" key="2">
    <citation type="submission" date="2021-04" db="EMBL/GenBank/DDBJ databases">
        <authorList>
            <person name="Gilroy R."/>
        </authorList>
    </citation>
    <scope>NUCLEOTIDE SEQUENCE</scope>
    <source>
        <strain evidence="2">1719</strain>
    </source>
</reference>
<proteinExistence type="predicted"/>
<sequence length="101" mass="11632">MKASFLDNITFNEDKPKLELLYQTDHNKEVRLSFKNGQHMKKHQSPYPISVMVVQGEIDFGLPDKRHVLKQGDVISVEGKVLHDLIANQESVVRLTIHLKK</sequence>
<dbReference type="InterPro" id="IPR013096">
    <property type="entry name" value="Cupin_2"/>
</dbReference>
<evidence type="ECO:0000259" key="1">
    <source>
        <dbReference type="Pfam" id="PF07883"/>
    </source>
</evidence>
<dbReference type="InterPro" id="IPR014710">
    <property type="entry name" value="RmlC-like_jellyroll"/>
</dbReference>
<protein>
    <submittedName>
        <fullName evidence="2">Cupin</fullName>
    </submittedName>
</protein>
<organism evidence="2 3">
    <name type="scientific">Candidatus Sphingobacterium stercoripullorum</name>
    <dbReference type="NCBI Taxonomy" id="2838759"/>
    <lineage>
        <taxon>Bacteria</taxon>
        <taxon>Pseudomonadati</taxon>
        <taxon>Bacteroidota</taxon>
        <taxon>Sphingobacteriia</taxon>
        <taxon>Sphingobacteriales</taxon>
        <taxon>Sphingobacteriaceae</taxon>
        <taxon>Sphingobacterium</taxon>
    </lineage>
</organism>
<evidence type="ECO:0000313" key="3">
    <source>
        <dbReference type="Proteomes" id="UP000824156"/>
    </source>
</evidence>
<dbReference type="InterPro" id="IPR011051">
    <property type="entry name" value="RmlC_Cupin_sf"/>
</dbReference>
<dbReference type="Gene3D" id="2.60.120.10">
    <property type="entry name" value="Jelly Rolls"/>
    <property type="match status" value="1"/>
</dbReference>
<dbReference type="Proteomes" id="UP000824156">
    <property type="component" value="Unassembled WGS sequence"/>
</dbReference>
<dbReference type="AlphaFoldDB" id="A0A9D1W9E8"/>
<evidence type="ECO:0000313" key="2">
    <source>
        <dbReference type="EMBL" id="HIX54212.1"/>
    </source>
</evidence>
<name>A0A9D1W9E8_9SPHI</name>
<reference evidence="2" key="1">
    <citation type="journal article" date="2021" name="PeerJ">
        <title>Extensive microbial diversity within the chicken gut microbiome revealed by metagenomics and culture.</title>
        <authorList>
            <person name="Gilroy R."/>
            <person name="Ravi A."/>
            <person name="Getino M."/>
            <person name="Pursley I."/>
            <person name="Horton D.L."/>
            <person name="Alikhan N.F."/>
            <person name="Baker D."/>
            <person name="Gharbi K."/>
            <person name="Hall N."/>
            <person name="Watson M."/>
            <person name="Adriaenssens E.M."/>
            <person name="Foster-Nyarko E."/>
            <person name="Jarju S."/>
            <person name="Secka A."/>
            <person name="Antonio M."/>
            <person name="Oren A."/>
            <person name="Chaudhuri R.R."/>
            <person name="La Ragione R."/>
            <person name="Hildebrand F."/>
            <person name="Pallen M.J."/>
        </authorList>
    </citation>
    <scope>NUCLEOTIDE SEQUENCE</scope>
    <source>
        <strain evidence="2">1719</strain>
    </source>
</reference>
<feature type="domain" description="Cupin type-2" evidence="1">
    <location>
        <begin position="33"/>
        <end position="95"/>
    </location>
</feature>
<dbReference type="EMBL" id="DXEZ01000120">
    <property type="protein sequence ID" value="HIX54212.1"/>
    <property type="molecule type" value="Genomic_DNA"/>
</dbReference>
<gene>
    <name evidence="2" type="ORF">H9853_04245</name>
</gene>
<dbReference type="Pfam" id="PF07883">
    <property type="entry name" value="Cupin_2"/>
    <property type="match status" value="1"/>
</dbReference>
<accession>A0A9D1W9E8</accession>
<comment type="caution">
    <text evidence="2">The sequence shown here is derived from an EMBL/GenBank/DDBJ whole genome shotgun (WGS) entry which is preliminary data.</text>
</comment>